<evidence type="ECO:0000313" key="5">
    <source>
        <dbReference type="EMBL" id="QQM32879.1"/>
    </source>
</evidence>
<dbReference type="InterPro" id="IPR020449">
    <property type="entry name" value="Tscrpt_reg_AraC-type_HTH"/>
</dbReference>
<geneLocation type="plasmid" evidence="5 6">
    <name>plas-001</name>
</geneLocation>
<keyword evidence="2" id="KW-0238">DNA-binding</keyword>
<dbReference type="Pfam" id="PF12833">
    <property type="entry name" value="HTH_18"/>
    <property type="match status" value="1"/>
</dbReference>
<protein>
    <submittedName>
        <fullName evidence="5">AraC family transcriptional regulator</fullName>
    </submittedName>
</protein>
<dbReference type="Proteomes" id="UP000596083">
    <property type="component" value="Plasmid plas-001"/>
</dbReference>
<dbReference type="PANTHER" id="PTHR47893">
    <property type="entry name" value="REGULATORY PROTEIN PCHR"/>
    <property type="match status" value="1"/>
</dbReference>
<dbReference type="SUPFAM" id="SSF46689">
    <property type="entry name" value="Homeodomain-like"/>
    <property type="match status" value="1"/>
</dbReference>
<dbReference type="InterPro" id="IPR018060">
    <property type="entry name" value="HTH_AraC"/>
</dbReference>
<dbReference type="InterPro" id="IPR053142">
    <property type="entry name" value="PchR_regulatory_protein"/>
</dbReference>
<dbReference type="InterPro" id="IPR009057">
    <property type="entry name" value="Homeodomain-like_sf"/>
</dbReference>
<feature type="domain" description="HTH araC/xylS-type" evidence="4">
    <location>
        <begin position="16"/>
        <end position="83"/>
    </location>
</feature>
<dbReference type="PRINTS" id="PR00032">
    <property type="entry name" value="HTHARAC"/>
</dbReference>
<reference evidence="5 6" key="1">
    <citation type="submission" date="2020-12" db="EMBL/GenBank/DDBJ databases">
        <authorList>
            <person name="Zheng R.K."/>
            <person name="Sun C.M."/>
        </authorList>
    </citation>
    <scope>NUCLEOTIDE SEQUENCE [LARGE SCALE GENOMIC DNA]</scope>
    <source>
        <strain evidence="5 6">ZRK001</strain>
        <plasmid evidence="5 6">plas-001</plasmid>
    </source>
</reference>
<dbReference type="KEGG" id="mlut:JET14_20745"/>
<evidence type="ECO:0000313" key="6">
    <source>
        <dbReference type="Proteomes" id="UP000596083"/>
    </source>
</evidence>
<sequence length="83" mass="8957">MRALPCQLDFFATEPLKEGFRLTIGKSIHAYLRTTRIEAAADLISAGASVTEAALAVGFENLSHFSKAFRAEKGVLPSRYGAV</sequence>
<dbReference type="GO" id="GO:0043565">
    <property type="term" value="F:sequence-specific DNA binding"/>
    <property type="evidence" value="ECO:0007669"/>
    <property type="project" value="InterPro"/>
</dbReference>
<proteinExistence type="predicted"/>
<dbReference type="GO" id="GO:0003700">
    <property type="term" value="F:DNA-binding transcription factor activity"/>
    <property type="evidence" value="ECO:0007669"/>
    <property type="project" value="InterPro"/>
</dbReference>
<dbReference type="Gene3D" id="1.10.10.60">
    <property type="entry name" value="Homeodomain-like"/>
    <property type="match status" value="1"/>
</dbReference>
<accession>A0A7T7HPF2</accession>
<gene>
    <name evidence="5" type="ORF">JET14_20745</name>
</gene>
<keyword evidence="5" id="KW-0614">Plasmid</keyword>
<dbReference type="EMBL" id="CP066787">
    <property type="protein sequence ID" value="QQM32879.1"/>
    <property type="molecule type" value="Genomic_DNA"/>
</dbReference>
<keyword evidence="1" id="KW-0805">Transcription regulation</keyword>
<keyword evidence="3" id="KW-0804">Transcription</keyword>
<dbReference type="SMART" id="SM00342">
    <property type="entry name" value="HTH_ARAC"/>
    <property type="match status" value="1"/>
</dbReference>
<dbReference type="PROSITE" id="PS00041">
    <property type="entry name" value="HTH_ARAC_FAMILY_1"/>
    <property type="match status" value="1"/>
</dbReference>
<dbReference type="PANTHER" id="PTHR47893:SF1">
    <property type="entry name" value="REGULATORY PROTEIN PCHR"/>
    <property type="match status" value="1"/>
</dbReference>
<organism evidence="5 6">
    <name type="scientific">Martelella lutilitoris</name>
    <dbReference type="NCBI Taxonomy" id="2583532"/>
    <lineage>
        <taxon>Bacteria</taxon>
        <taxon>Pseudomonadati</taxon>
        <taxon>Pseudomonadota</taxon>
        <taxon>Alphaproteobacteria</taxon>
        <taxon>Hyphomicrobiales</taxon>
        <taxon>Aurantimonadaceae</taxon>
        <taxon>Martelella</taxon>
    </lineage>
</organism>
<dbReference type="AlphaFoldDB" id="A0A7T7HPF2"/>
<dbReference type="PROSITE" id="PS01124">
    <property type="entry name" value="HTH_ARAC_FAMILY_2"/>
    <property type="match status" value="1"/>
</dbReference>
<evidence type="ECO:0000256" key="3">
    <source>
        <dbReference type="ARBA" id="ARBA00023163"/>
    </source>
</evidence>
<evidence type="ECO:0000256" key="2">
    <source>
        <dbReference type="ARBA" id="ARBA00023125"/>
    </source>
</evidence>
<evidence type="ECO:0000259" key="4">
    <source>
        <dbReference type="PROSITE" id="PS01124"/>
    </source>
</evidence>
<evidence type="ECO:0000256" key="1">
    <source>
        <dbReference type="ARBA" id="ARBA00023015"/>
    </source>
</evidence>
<name>A0A7T7HPF2_9HYPH</name>
<dbReference type="InterPro" id="IPR018062">
    <property type="entry name" value="HTH_AraC-typ_CS"/>
</dbReference>